<comment type="caution">
    <text evidence="2">The sequence shown here is derived from an EMBL/GenBank/DDBJ whole genome shotgun (WGS) entry which is preliminary data.</text>
</comment>
<dbReference type="GO" id="GO:0016075">
    <property type="term" value="P:rRNA catabolic process"/>
    <property type="evidence" value="ECO:0007669"/>
    <property type="project" value="TreeGrafter"/>
</dbReference>
<dbReference type="Proteomes" id="UP000094056">
    <property type="component" value="Unassembled WGS sequence"/>
</dbReference>
<sequence>MKVFIDTSAFCALAIPKDRHNIRAKSIYKQLKERRTMFYTSDYILDEVYTLLKTRGSYRTSIKFMDRIDKSHIIIHRVTEKVEEDTKSIFRRFEDKKLSFTDCTSFALINQLGIEAVFAFDKHFRYHSYSHPVKFLG</sequence>
<dbReference type="EC" id="3.1.-.-" evidence="2"/>
<evidence type="ECO:0000313" key="3">
    <source>
        <dbReference type="Proteomes" id="UP000094056"/>
    </source>
</evidence>
<dbReference type="SUPFAM" id="SSF88723">
    <property type="entry name" value="PIN domain-like"/>
    <property type="match status" value="1"/>
</dbReference>
<dbReference type="Pfam" id="PF01850">
    <property type="entry name" value="PIN"/>
    <property type="match status" value="1"/>
</dbReference>
<dbReference type="InterPro" id="IPR029060">
    <property type="entry name" value="PIN-like_dom_sf"/>
</dbReference>
<dbReference type="GO" id="GO:0004521">
    <property type="term" value="F:RNA endonuclease activity"/>
    <property type="evidence" value="ECO:0007669"/>
    <property type="project" value="InterPro"/>
</dbReference>
<dbReference type="PATRIC" id="fig|1872076.5.peg.1024"/>
<dbReference type="EMBL" id="MAYW01000015">
    <property type="protein sequence ID" value="ODS34009.1"/>
    <property type="molecule type" value="Genomic_DNA"/>
</dbReference>
<dbReference type="PANTHER" id="PTHR42188">
    <property type="entry name" value="23S RRNA-SPECIFIC ENDONUCLEASE VAPC20"/>
    <property type="match status" value="1"/>
</dbReference>
<dbReference type="InterPro" id="IPR002716">
    <property type="entry name" value="PIN_dom"/>
</dbReference>
<dbReference type="Gene3D" id="3.40.50.1010">
    <property type="entry name" value="5'-nuclease"/>
    <property type="match status" value="1"/>
</dbReference>
<evidence type="ECO:0000313" key="2">
    <source>
        <dbReference type="EMBL" id="ODS34009.1"/>
    </source>
</evidence>
<keyword evidence="2" id="KW-0378">Hydrolase</keyword>
<dbReference type="AlphaFoldDB" id="A0A1E3XEH9"/>
<accession>A0A1E3XEH9</accession>
<protein>
    <submittedName>
        <fullName evidence="2">Ribonuclease VapC20</fullName>
        <ecNumber evidence="2">3.1.-.-</ecNumber>
    </submittedName>
</protein>
<reference evidence="2 3" key="1">
    <citation type="submission" date="2016-07" db="EMBL/GenBank/DDBJ databases">
        <title>Draft genome of Scalindua rubra, obtained from a brine-seawater interface in the Red Sea, sheds light on salt adaptation in anammox bacteria.</title>
        <authorList>
            <person name="Speth D.R."/>
            <person name="Lagkouvardos I."/>
            <person name="Wang Y."/>
            <person name="Qian P.-Y."/>
            <person name="Dutilh B.E."/>
            <person name="Jetten M.S."/>
        </authorList>
    </citation>
    <scope>NUCLEOTIDE SEQUENCE [LARGE SCALE GENOMIC DNA]</scope>
    <source>
        <strain evidence="2">BSI-1</strain>
    </source>
</reference>
<dbReference type="GO" id="GO:0016787">
    <property type="term" value="F:hydrolase activity"/>
    <property type="evidence" value="ECO:0007669"/>
    <property type="project" value="UniProtKB-KW"/>
</dbReference>
<dbReference type="InterPro" id="IPR039018">
    <property type="entry name" value="VapC20-like"/>
</dbReference>
<feature type="domain" description="PIN" evidence="1">
    <location>
        <begin position="3"/>
        <end position="125"/>
    </location>
</feature>
<name>A0A1E3XEH9_9BACT</name>
<dbReference type="PANTHER" id="PTHR42188:SF1">
    <property type="entry name" value="23S RRNA-SPECIFIC ENDONUCLEASE VAPC20"/>
    <property type="match status" value="1"/>
</dbReference>
<organism evidence="2 3">
    <name type="scientific">Candidatus Scalindua rubra</name>
    <dbReference type="NCBI Taxonomy" id="1872076"/>
    <lineage>
        <taxon>Bacteria</taxon>
        <taxon>Pseudomonadati</taxon>
        <taxon>Planctomycetota</taxon>
        <taxon>Candidatus Brocadiia</taxon>
        <taxon>Candidatus Brocadiales</taxon>
        <taxon>Candidatus Scalinduaceae</taxon>
        <taxon>Candidatus Scalindua</taxon>
    </lineage>
</organism>
<proteinExistence type="predicted"/>
<evidence type="ECO:0000259" key="1">
    <source>
        <dbReference type="Pfam" id="PF01850"/>
    </source>
</evidence>
<gene>
    <name evidence="2" type="ORF">SCARUB_00880</name>
</gene>